<dbReference type="RefSeq" id="WP_218113840.1">
    <property type="nucleotide sequence ID" value="NZ_CAJVAP010000002.1"/>
</dbReference>
<accession>A0A916JRL0</accession>
<dbReference type="Pfam" id="PF17389">
    <property type="entry name" value="Bac_rhamnosid6H"/>
    <property type="match status" value="1"/>
</dbReference>
<keyword evidence="6" id="KW-1185">Reference proteome</keyword>
<dbReference type="InterPro" id="IPR016007">
    <property type="entry name" value="Alpha_rhamnosid"/>
</dbReference>
<dbReference type="Pfam" id="PF02368">
    <property type="entry name" value="Big_2"/>
    <property type="match status" value="2"/>
</dbReference>
<evidence type="ECO:0000259" key="4">
    <source>
        <dbReference type="SMART" id="SM00635"/>
    </source>
</evidence>
<evidence type="ECO:0000256" key="2">
    <source>
        <dbReference type="SAM" id="MobiDB-lite"/>
    </source>
</evidence>
<dbReference type="InterPro" id="IPR008902">
    <property type="entry name" value="Rhamnosid_concanavalin"/>
</dbReference>
<proteinExistence type="predicted"/>
<dbReference type="Pfam" id="PF06439">
    <property type="entry name" value="3keto-disac_hyd"/>
    <property type="match status" value="1"/>
</dbReference>
<feature type="domain" description="BIG2" evidence="4">
    <location>
        <begin position="1343"/>
        <end position="1425"/>
    </location>
</feature>
<feature type="region of interest" description="Disordered" evidence="2">
    <location>
        <begin position="201"/>
        <end position="221"/>
    </location>
</feature>
<dbReference type="EMBL" id="CAJVAP010000002">
    <property type="protein sequence ID" value="CAG7597919.1"/>
    <property type="molecule type" value="Genomic_DNA"/>
</dbReference>
<dbReference type="Pfam" id="PF05592">
    <property type="entry name" value="Bac_rhamnosid"/>
    <property type="match status" value="1"/>
</dbReference>
<keyword evidence="1" id="KW-0378">Hydrolase</keyword>
<evidence type="ECO:0000313" key="5">
    <source>
        <dbReference type="EMBL" id="CAG7597919.1"/>
    </source>
</evidence>
<name>A0A916JRL0_9MICO</name>
<feature type="chain" id="PRO_5037938709" description="BIG2 domain-containing protein" evidence="3">
    <location>
        <begin position="41"/>
        <end position="2033"/>
    </location>
</feature>
<dbReference type="SMART" id="SM00635">
    <property type="entry name" value="BID_2"/>
    <property type="match status" value="3"/>
</dbReference>
<dbReference type="GO" id="GO:0016787">
    <property type="term" value="F:hydrolase activity"/>
    <property type="evidence" value="ECO:0007669"/>
    <property type="project" value="UniProtKB-KW"/>
</dbReference>
<evidence type="ECO:0000313" key="6">
    <source>
        <dbReference type="Proteomes" id="UP000693892"/>
    </source>
</evidence>
<dbReference type="InterPro" id="IPR010496">
    <property type="entry name" value="AL/BT2_dom"/>
</dbReference>
<dbReference type="InterPro" id="IPR035398">
    <property type="entry name" value="Bac_rhamnosid_C"/>
</dbReference>
<dbReference type="InterPro" id="IPR035396">
    <property type="entry name" value="Bac_rhamnosid6H"/>
</dbReference>
<feature type="domain" description="BIG2" evidence="4">
    <location>
        <begin position="1859"/>
        <end position="1939"/>
    </location>
</feature>
<reference evidence="5" key="1">
    <citation type="submission" date="2021-06" db="EMBL/GenBank/DDBJ databases">
        <authorList>
            <person name="Criscuolo A."/>
        </authorList>
    </citation>
    <scope>NUCLEOTIDE SEQUENCE</scope>
    <source>
        <strain evidence="5">CIP111803</strain>
    </source>
</reference>
<comment type="caution">
    <text evidence="5">The sequence shown here is derived from an EMBL/GenBank/DDBJ whole genome shotgun (WGS) entry which is preliminary data.</text>
</comment>
<feature type="signal peptide" evidence="3">
    <location>
        <begin position="1"/>
        <end position="40"/>
    </location>
</feature>
<organism evidence="5 6">
    <name type="scientific">Leucobacter soli</name>
    <dbReference type="NCBI Taxonomy" id="2812850"/>
    <lineage>
        <taxon>Bacteria</taxon>
        <taxon>Bacillati</taxon>
        <taxon>Actinomycetota</taxon>
        <taxon>Actinomycetes</taxon>
        <taxon>Micrococcales</taxon>
        <taxon>Microbacteriaceae</taxon>
        <taxon>Leucobacter</taxon>
    </lineage>
</organism>
<sequence>MTVGSTRARTRGGAPSRLGTAATSLLVGAALVLSGSVASAAPAAAADNRAPTAPTGLRTELLTDPVVIDTTEPSLSWVVGDPDSDERQTAYRIVIAASAADVAAEQYVHDTGWEESTQSSSVEIPGIADVLDEDSLYYWQVQTKDREGVASPLSAPQPFNTAISWADTRGAWLQHTEDQTGDDANRMLEVPASLSAPGSLLDLSTGSGSGQAPAETPATLSPASASEWTNYSVEADIFTANALGVVFRRAGGTDYMWQFRSSGIGTDANQVCAHTGTAYAKLGCAPATIPANTWVRVKIVAINNVVTTYVNDTLVDTRTVTHSASGTIGFRTGSTESGRVDNIVVRNVSTGKTLYADDFSASTGSAGYTGGIGVGSSDGNGYLNVPTGQSGGAVLSLVEDAVSGTGQPDRPGSLAPAAASEWTDYAIDADLKTATALGIVFRDNGAQNYMWQFKPSNNTLNYHAGRDYAGATPANPASPTLATGTLTPNAWFHIRIEARGSTIRTYIDGALVGTVTNSSATAGTIGLRTGNSESGLVDNLVVQNLDTGAYLYAEDMQSLEPGESADFPGTTIGVQQSSSTIFPKFMFLRHAFELEGADDIERAVVSATGYNTQSTLSSMADLFVNGEALGTYPARNHTNAPSGSLQYYNSYDVTELLRDGENVIASMAYNRDAARAVLLQLTVWRSDGTKQVLANSARDAADWHAKDGTPVFGDVLQTKNGAYYDQHLENLVAKEYPFGFDDTGFDEDATWHPVRTSSAVNGSRVLTPFNSENTERHWMPAASVEDRGSGTYVVTLEKEIIGSLELAIDSPAARAITVKYAENLNADGSIRMGGAGSGSYPIYQETWNLKAGEQTLRTYLMKNFRYIQIENSPVPITADMVRGWAMRTAFDEDASSFSSSDEFLERLYEYTKYSMQATNQDLWVDSQARERGAYEGDLVVNLEASSAVSADYSLARHSGEYLIDNQTWPAEYKLFSVEGAWLEYLYTGNADSLDEYYAKIAAKLNPSTNTSASGTFVPADGLVRTVGDTGSGNRVLVDWPTGEQDGYVAPNPGYSTPYNAIYVGAAEAMAGIAGVTGHTADQELWQERAETIRASMIEHLYDPAVGAFADHMKDDGTVSTHFAQHSTAYALAYGIYDSPEMAEKLTAFLAGQGGFKGSIYSSYFVLRGLFQGDGGDTGLRFLLNPDSGDRRTFAHVLDVLKATISPEAWDPSLKSNMTMSHPWGAAPGAAIAHGMFGINPTRPAYEEFTVKFQPGEVGTAEITVPTLRGAVGASFDNTSTLFSAAVDVPANTKATVALPAANTGFVNLEVDGTVVAGTRDGAYLSVELGSGHHTVALSAEGAQLYHVTLTPAADTVVAGRTLATELAVTDETEAEPDLSDAEIVYESSDPAIATVDASGVVTGVAEGEVTIKATVTQGGRTGFATVRVRVGPKPKITRLEVQATLAAVGDLYTPELVGIADDGSEIAFTDATFTSSDPTVAEVRPDGSVRVLRPGTFSLNAQTRQHFEDLAPDFDFSAFEITELWSSDFDDGVNPFTSGPSNPSVVDGRLFVDKSKNSMLAIGSDWTDYIVTFTGEAVAGTSTNPLGDGIPLLLRARTNTPPGENYYWQVFSSNNLKRGAGIAETSPVTISNVNPAGTANRIAIATEGDRFMTYINGKLVDTWTSDAYAQGTIGIRTGSTDARYYIDDLSVGTRTLTATGTFAVAADTTALDALVEASDGLVDSLGGFTDATADAFRTALANAKAVLDDRDDRTQEEVDEALTALQQAISGLELSPVVEPEPSKTVLRALHESVSTMSNTDGQYTAASWSALQTALAGAAQVLDDESADQEQIDAAAVELGTALAGLEVAKAPQPSPVHVKRIKLNQLKLQLVKGKTFRLEDGVYYSNGRAAYSGKTKWTSSNTRIATVNSAGRITAKKTGTAKITVTTNERNAAGKRLSKSITVKVVKKKPKSKVTKVSAAPPKSMKTGQVAYITGTYSSSRATGVKVTYSSSKPGVVRVDKAGRLVAKTTGTTYVAVKAGGKTARYKIVVK</sequence>
<evidence type="ECO:0000256" key="1">
    <source>
        <dbReference type="ARBA" id="ARBA00022801"/>
    </source>
</evidence>
<evidence type="ECO:0000256" key="3">
    <source>
        <dbReference type="SAM" id="SignalP"/>
    </source>
</evidence>
<feature type="domain" description="BIG2" evidence="4">
    <location>
        <begin position="1955"/>
        <end position="2031"/>
    </location>
</feature>
<protein>
    <recommendedName>
        <fullName evidence="4">BIG2 domain-containing protein</fullName>
    </recommendedName>
</protein>
<dbReference type="PANTHER" id="PTHR33307">
    <property type="entry name" value="ALPHA-RHAMNOSIDASE (EUROFUNG)"/>
    <property type="match status" value="1"/>
</dbReference>
<dbReference type="Pfam" id="PF25788">
    <property type="entry name" value="Ig_Rha78A_N"/>
    <property type="match status" value="1"/>
</dbReference>
<dbReference type="Pfam" id="PF17390">
    <property type="entry name" value="Bac_rhamnosid_C"/>
    <property type="match status" value="1"/>
</dbReference>
<dbReference type="Proteomes" id="UP000693892">
    <property type="component" value="Unassembled WGS sequence"/>
</dbReference>
<dbReference type="InterPro" id="IPR003343">
    <property type="entry name" value="Big_2"/>
</dbReference>
<dbReference type="Pfam" id="PF07554">
    <property type="entry name" value="FIVAR"/>
    <property type="match status" value="2"/>
</dbReference>
<gene>
    <name evidence="5" type="ORF">LEUCIP111803_00179</name>
</gene>
<dbReference type="PANTHER" id="PTHR33307:SF6">
    <property type="entry name" value="ALPHA-RHAMNOSIDASE (EUROFUNG)-RELATED"/>
    <property type="match status" value="1"/>
</dbReference>
<keyword evidence="3" id="KW-0732">Signal</keyword>